<dbReference type="RefSeq" id="WP_009944614.1">
    <property type="nucleotide sequence ID" value="NZ_BAAAGS010000036.1"/>
</dbReference>
<comment type="caution">
    <text evidence="1">The sequence shown here is derived from an EMBL/GenBank/DDBJ whole genome shotgun (WGS) entry which is preliminary data.</text>
</comment>
<protein>
    <submittedName>
        <fullName evidence="1">Sarcosine oxidase subunit gamma</fullName>
    </submittedName>
</protein>
<proteinExistence type="predicted"/>
<dbReference type="Proteomes" id="UP001500729">
    <property type="component" value="Unassembled WGS sequence"/>
</dbReference>
<dbReference type="InterPro" id="IPR007375">
    <property type="entry name" value="SoxG"/>
</dbReference>
<dbReference type="InterPro" id="IPR027266">
    <property type="entry name" value="TrmE/GcvT-like"/>
</dbReference>
<dbReference type="Gene3D" id="3.30.70.1520">
    <property type="entry name" value="Heterotetrameric sarcosine oxidase"/>
    <property type="match status" value="1"/>
</dbReference>
<dbReference type="SUPFAM" id="SSF103025">
    <property type="entry name" value="Folate-binding domain"/>
    <property type="match status" value="1"/>
</dbReference>
<dbReference type="EMBL" id="BAAAGS010000036">
    <property type="protein sequence ID" value="GAA0543574.1"/>
    <property type="molecule type" value="Genomic_DNA"/>
</dbReference>
<name>A0ABN1DIA4_SACER</name>
<organism evidence="1 2">
    <name type="scientific">Saccharopolyspora erythraea</name>
    <name type="common">Streptomyces erythraeus</name>
    <dbReference type="NCBI Taxonomy" id="1836"/>
    <lineage>
        <taxon>Bacteria</taxon>
        <taxon>Bacillati</taxon>
        <taxon>Actinomycetota</taxon>
        <taxon>Actinomycetes</taxon>
        <taxon>Pseudonocardiales</taxon>
        <taxon>Pseudonocardiaceae</taxon>
        <taxon>Saccharopolyspora</taxon>
    </lineage>
</organism>
<dbReference type="InterPro" id="IPR006280">
    <property type="entry name" value="SoxG_het"/>
</dbReference>
<accession>A0ABN1DIA4</accession>
<keyword evidence="2" id="KW-1185">Reference proteome</keyword>
<dbReference type="Pfam" id="PF04268">
    <property type="entry name" value="SoxG"/>
    <property type="match status" value="1"/>
</dbReference>
<dbReference type="NCBIfam" id="TIGR01375">
    <property type="entry name" value="soxG"/>
    <property type="match status" value="1"/>
</dbReference>
<reference evidence="1 2" key="1">
    <citation type="journal article" date="2019" name="Int. J. Syst. Evol. Microbiol.">
        <title>The Global Catalogue of Microorganisms (GCM) 10K type strain sequencing project: providing services to taxonomists for standard genome sequencing and annotation.</title>
        <authorList>
            <consortium name="The Broad Institute Genomics Platform"/>
            <consortium name="The Broad Institute Genome Sequencing Center for Infectious Disease"/>
            <person name="Wu L."/>
            <person name="Ma J."/>
        </authorList>
    </citation>
    <scope>NUCLEOTIDE SEQUENCE [LARGE SCALE GENOMIC DNA]</scope>
    <source>
        <strain evidence="1 2">JCM 10303</strain>
    </source>
</reference>
<sequence length="209" mass="22499">MTVVSRVDPGTAVLALRRSPLASRAAELAARSADGPRGVALAEEPFHTQVNLRVHPGSPAVARVEHALEVALPHRTPNRVAGDERTAVLWLGPDEWLIHAPDGHADRIVEALRRALADSLGSAVDVSANRTTLRLSGPMAREVLEKVCSLDLHPRAFGPGQCAQTLLGRTQAVLWQVGAEPAYRLLVRCSFADYLADLLLDAMAEYTGR</sequence>
<dbReference type="Gene3D" id="3.30.1360.120">
    <property type="entry name" value="Probable tRNA modification gtpase trme, domain 1"/>
    <property type="match status" value="1"/>
</dbReference>
<evidence type="ECO:0000313" key="2">
    <source>
        <dbReference type="Proteomes" id="UP001500729"/>
    </source>
</evidence>
<evidence type="ECO:0000313" key="1">
    <source>
        <dbReference type="EMBL" id="GAA0543574.1"/>
    </source>
</evidence>
<gene>
    <name evidence="1" type="ORF">GCM10009533_48190</name>
</gene>